<evidence type="ECO:0000256" key="1">
    <source>
        <dbReference type="SAM" id="SignalP"/>
    </source>
</evidence>
<dbReference type="RefSeq" id="WP_105981691.1">
    <property type="nucleotide sequence ID" value="NZ_MQUC01000003.1"/>
</dbReference>
<comment type="caution">
    <text evidence="2">The sequence shown here is derived from an EMBL/GenBank/DDBJ whole genome shotgun (WGS) entry which is preliminary data.</text>
</comment>
<gene>
    <name evidence="2" type="ORF">BST86_01325</name>
</gene>
<keyword evidence="1" id="KW-0732">Signal</keyword>
<name>A0A2S9WQS0_9FLAO</name>
<evidence type="ECO:0000313" key="3">
    <source>
        <dbReference type="Proteomes" id="UP000239532"/>
    </source>
</evidence>
<evidence type="ECO:0000313" key="2">
    <source>
        <dbReference type="EMBL" id="PRP65825.1"/>
    </source>
</evidence>
<feature type="chain" id="PRO_5015573383" evidence="1">
    <location>
        <begin position="22"/>
        <end position="487"/>
    </location>
</feature>
<dbReference type="EMBL" id="MQUC01000003">
    <property type="protein sequence ID" value="PRP65825.1"/>
    <property type="molecule type" value="Genomic_DNA"/>
</dbReference>
<dbReference type="OrthoDB" id="912496at2"/>
<organism evidence="2 3">
    <name type="scientific">Nonlabens agnitus</name>
    <dbReference type="NCBI Taxonomy" id="870484"/>
    <lineage>
        <taxon>Bacteria</taxon>
        <taxon>Pseudomonadati</taxon>
        <taxon>Bacteroidota</taxon>
        <taxon>Flavobacteriia</taxon>
        <taxon>Flavobacteriales</taxon>
        <taxon>Flavobacteriaceae</taxon>
        <taxon>Nonlabens</taxon>
    </lineage>
</organism>
<dbReference type="Proteomes" id="UP000239532">
    <property type="component" value="Unassembled WGS sequence"/>
</dbReference>
<reference evidence="2 3" key="1">
    <citation type="submission" date="2016-11" db="EMBL/GenBank/DDBJ databases">
        <title>Trade-off between light-utilization and light-protection in marine flavobacteria.</title>
        <authorList>
            <person name="Kumagai Y."/>
        </authorList>
    </citation>
    <scope>NUCLEOTIDE SEQUENCE [LARGE SCALE GENOMIC DNA]</scope>
    <source>
        <strain evidence="2 3">JCM 17109</strain>
    </source>
</reference>
<feature type="signal peptide" evidence="1">
    <location>
        <begin position="1"/>
        <end position="21"/>
    </location>
</feature>
<protein>
    <submittedName>
        <fullName evidence="2">Uncharacterized protein</fullName>
    </submittedName>
</protein>
<sequence>MIAIRYCFLLVFILSSGLTQAQELLAESYFKPSRLNSEVVTVIDNDSMINLFSFNNKRIHRLKYNADFRLISSTDYDAPRSRYGELAGYAVQEDGTIQLYYSNSRGNKFSLNAIKEGQGQITVDEFDFKFDEDIQLEPFTHQNRFYILAINRDSTLKLFEFDGASYTVEQYPQSSMSFDLTSNGKAGELFDFFVTGNAFKRTEGDLQWMDTESPNSIESVSVLNKLYTIGDRLYITLDKADENTYVIEISLLDKTIKTTTFPQPAAEFDRATVKSNSYLYDGKLFQNIVSRDKLITTVTDYETKNQIKRLDIARDDELTIANSSIIQEGGTYDDYRELEKTSKLLRKMTSATPGISVYKMNGDYELTIGGSKEVSAAPMVGFGFGGGATIPIGGGNSGIGLTFISLSPTWHAYNAYTNTKSTYFISMFDQQMNHLDGEVRENVFDKINTYVEDKNPMIETVFRYKDRFIYAYFDKRQKKHILVGFRD</sequence>
<proteinExistence type="predicted"/>
<keyword evidence="3" id="KW-1185">Reference proteome</keyword>
<accession>A0A2S9WQS0</accession>
<dbReference type="AlphaFoldDB" id="A0A2S9WQS0"/>